<evidence type="ECO:0000256" key="10">
    <source>
        <dbReference type="SAM" id="Phobius"/>
    </source>
</evidence>
<keyword evidence="3" id="KW-1003">Cell membrane</keyword>
<evidence type="ECO:0000313" key="12">
    <source>
        <dbReference type="EMBL" id="MBC3934963.1"/>
    </source>
</evidence>
<evidence type="ECO:0000256" key="5">
    <source>
        <dbReference type="ARBA" id="ARBA00022692"/>
    </source>
</evidence>
<evidence type="ECO:0000259" key="11">
    <source>
        <dbReference type="Pfam" id="PF11356"/>
    </source>
</evidence>
<dbReference type="Proteomes" id="UP000612361">
    <property type="component" value="Unassembled WGS sequence"/>
</dbReference>
<evidence type="ECO:0000256" key="9">
    <source>
        <dbReference type="SAM" id="MobiDB-lite"/>
    </source>
</evidence>
<evidence type="ECO:0000256" key="1">
    <source>
        <dbReference type="ARBA" id="ARBA00004533"/>
    </source>
</evidence>
<feature type="transmembrane region" description="Helical" evidence="10">
    <location>
        <begin position="6"/>
        <end position="25"/>
    </location>
</feature>
<dbReference type="Pfam" id="PF11356">
    <property type="entry name" value="T2SSC"/>
    <property type="match status" value="1"/>
</dbReference>
<protein>
    <recommendedName>
        <fullName evidence="11">Type II secretion system protein GspC N-terminal domain-containing protein</fullName>
    </recommendedName>
</protein>
<keyword evidence="13" id="KW-1185">Reference proteome</keyword>
<keyword evidence="6" id="KW-0653">Protein transport</keyword>
<evidence type="ECO:0000256" key="2">
    <source>
        <dbReference type="ARBA" id="ARBA00022448"/>
    </source>
</evidence>
<comment type="subcellular location">
    <subcellularLocation>
        <location evidence="1">Cell inner membrane</location>
    </subcellularLocation>
</comment>
<keyword evidence="5 10" id="KW-0812">Transmembrane</keyword>
<dbReference type="RefSeq" id="WP_186880563.1">
    <property type="nucleotide sequence ID" value="NZ_JACOGG010000005.1"/>
</dbReference>
<keyword evidence="2" id="KW-0813">Transport</keyword>
<dbReference type="EMBL" id="JACOGG010000005">
    <property type="protein sequence ID" value="MBC3934963.1"/>
    <property type="molecule type" value="Genomic_DNA"/>
</dbReference>
<comment type="caution">
    <text evidence="12">The sequence shown here is derived from an EMBL/GenBank/DDBJ whole genome shotgun (WGS) entry which is preliminary data.</text>
</comment>
<name>A0A923I7G0_9BURK</name>
<keyword evidence="7 10" id="KW-1133">Transmembrane helix</keyword>
<feature type="domain" description="Type II secretion system protein GspC N-terminal" evidence="11">
    <location>
        <begin position="61"/>
        <end position="129"/>
    </location>
</feature>
<feature type="region of interest" description="Disordered" evidence="9">
    <location>
        <begin position="149"/>
        <end position="177"/>
    </location>
</feature>
<dbReference type="GO" id="GO:0015031">
    <property type="term" value="P:protein transport"/>
    <property type="evidence" value="ECO:0007669"/>
    <property type="project" value="UniProtKB-KW"/>
</dbReference>
<keyword evidence="4" id="KW-0997">Cell inner membrane</keyword>
<keyword evidence="8 10" id="KW-0472">Membrane</keyword>
<evidence type="ECO:0000256" key="7">
    <source>
        <dbReference type="ARBA" id="ARBA00022989"/>
    </source>
</evidence>
<evidence type="ECO:0000256" key="8">
    <source>
        <dbReference type="ARBA" id="ARBA00023136"/>
    </source>
</evidence>
<gene>
    <name evidence="12" type="ORF">H8K47_06285</name>
</gene>
<dbReference type="GO" id="GO:0005886">
    <property type="term" value="C:plasma membrane"/>
    <property type="evidence" value="ECO:0007669"/>
    <property type="project" value="UniProtKB-SubCell"/>
</dbReference>
<reference evidence="12" key="1">
    <citation type="submission" date="2020-08" db="EMBL/GenBank/DDBJ databases">
        <title>Novel species isolated from subtropical streams in China.</title>
        <authorList>
            <person name="Lu H."/>
        </authorList>
    </citation>
    <scope>NUCLEOTIDE SEQUENCE</scope>
    <source>
        <strain evidence="12">CY7W</strain>
    </source>
</reference>
<evidence type="ECO:0000313" key="13">
    <source>
        <dbReference type="Proteomes" id="UP000612361"/>
    </source>
</evidence>
<evidence type="ECO:0000256" key="3">
    <source>
        <dbReference type="ARBA" id="ARBA00022475"/>
    </source>
</evidence>
<evidence type="ECO:0000256" key="4">
    <source>
        <dbReference type="ARBA" id="ARBA00022519"/>
    </source>
</evidence>
<dbReference type="Gene3D" id="2.30.30.830">
    <property type="match status" value="1"/>
</dbReference>
<dbReference type="AlphaFoldDB" id="A0A923I7G0"/>
<proteinExistence type="predicted"/>
<sequence length="201" mass="20528">MKRLPVISGLIAFALLCMTLSFWGLKFFKVQSRGVAAPSQQSPLEPGSGQWGGIFGDSALPQAAISNHQLKGVVLARRANESAAVISTDGKPGRAVGIGAELAPGVVLKEVHAQYILISDNGALKRLELPQSAVIQLAAIPPVPVYTHPAAPENPNPSPVAPAGFPPHGAPTNVPPGGAPMVVPGFPVASLPAVMPTGAPQ</sequence>
<dbReference type="InterPro" id="IPR024961">
    <property type="entry name" value="T2SS_GspC_N"/>
</dbReference>
<accession>A0A923I7G0</accession>
<evidence type="ECO:0000256" key="6">
    <source>
        <dbReference type="ARBA" id="ARBA00022927"/>
    </source>
</evidence>
<feature type="compositionally biased region" description="Pro residues" evidence="9">
    <location>
        <begin position="152"/>
        <end position="177"/>
    </location>
</feature>
<organism evidence="12 13">
    <name type="scientific">Undibacterium rugosum</name>
    <dbReference type="NCBI Taxonomy" id="2762291"/>
    <lineage>
        <taxon>Bacteria</taxon>
        <taxon>Pseudomonadati</taxon>
        <taxon>Pseudomonadota</taxon>
        <taxon>Betaproteobacteria</taxon>
        <taxon>Burkholderiales</taxon>
        <taxon>Oxalobacteraceae</taxon>
        <taxon>Undibacterium</taxon>
    </lineage>
</organism>